<dbReference type="AlphaFoldDB" id="A0A1Y5ST14"/>
<evidence type="ECO:0000256" key="6">
    <source>
        <dbReference type="ARBA" id="ARBA00022989"/>
    </source>
</evidence>
<keyword evidence="9" id="KW-0645">Protease</keyword>
<evidence type="ECO:0000256" key="1">
    <source>
        <dbReference type="ARBA" id="ARBA00004429"/>
    </source>
</evidence>
<proteinExistence type="inferred from homology"/>
<feature type="transmembrane region" description="Helical" evidence="10">
    <location>
        <begin position="125"/>
        <end position="142"/>
    </location>
</feature>
<keyword evidence="6 10" id="KW-1133">Transmembrane helix</keyword>
<dbReference type="EC" id="2.1.1.-" evidence="9"/>
<evidence type="ECO:0000256" key="9">
    <source>
        <dbReference type="RuleBase" id="RU003794"/>
    </source>
</evidence>
<comment type="subcellular location">
    <subcellularLocation>
        <location evidence="1">Cell inner membrane</location>
        <topology evidence="1">Multi-pass membrane protein</topology>
    </subcellularLocation>
    <subcellularLocation>
        <location evidence="9">Cell membrane</location>
        <topology evidence="9">Multi-pass membrane protein</topology>
    </subcellularLocation>
</comment>
<dbReference type="EC" id="3.4.23.43" evidence="9"/>
<dbReference type="GO" id="GO:0006465">
    <property type="term" value="P:signal peptide processing"/>
    <property type="evidence" value="ECO:0007669"/>
    <property type="project" value="TreeGrafter"/>
</dbReference>
<dbReference type="InterPro" id="IPR010627">
    <property type="entry name" value="Prepilin_pept_A24_N"/>
</dbReference>
<gene>
    <name evidence="13" type="primary">outO</name>
    <name evidence="13" type="ORF">PEL8287_02456</name>
</gene>
<feature type="domain" description="Prepilin peptidase A24 N-terminal" evidence="12">
    <location>
        <begin position="13"/>
        <end position="93"/>
    </location>
</feature>
<protein>
    <recommendedName>
        <fullName evidence="9">Prepilin leader peptidase/N-methyltransferase</fullName>
        <ecNumber evidence="9">2.1.1.-</ecNumber>
        <ecNumber evidence="9">3.4.23.43</ecNumber>
    </recommendedName>
</protein>
<dbReference type="PANTHER" id="PTHR30487">
    <property type="entry name" value="TYPE 4 PREPILIN-LIKE PROTEINS LEADER PEPTIDE-PROCESSING ENZYME"/>
    <property type="match status" value="1"/>
</dbReference>
<keyword evidence="7 10" id="KW-0472">Membrane</keyword>
<comment type="catalytic activity">
    <reaction evidence="9">
        <text>Typically cleaves a -Gly-|-Phe- bond to release an N-terminal, basic peptide of 5-8 residues from type IV prepilin, and then N-methylates the new N-terminal amino group, the methyl donor being S-adenosyl-L-methionine.</text>
        <dbReference type="EC" id="3.4.23.43"/>
    </reaction>
</comment>
<evidence type="ECO:0000256" key="3">
    <source>
        <dbReference type="ARBA" id="ARBA00022475"/>
    </source>
</evidence>
<comment type="similarity">
    <text evidence="2 8">Belongs to the peptidase A24 family.</text>
</comment>
<organism evidence="13 14">
    <name type="scientific">Roseovarius litorisediminis</name>
    <dbReference type="NCBI Taxonomy" id="1312363"/>
    <lineage>
        <taxon>Bacteria</taxon>
        <taxon>Pseudomonadati</taxon>
        <taxon>Pseudomonadota</taxon>
        <taxon>Alphaproteobacteria</taxon>
        <taxon>Rhodobacterales</taxon>
        <taxon>Roseobacteraceae</taxon>
        <taxon>Roseovarius</taxon>
    </lineage>
</organism>
<feature type="transmembrane region" description="Helical" evidence="10">
    <location>
        <begin position="6"/>
        <end position="26"/>
    </location>
</feature>
<dbReference type="OrthoDB" id="9789291at2"/>
<keyword evidence="14" id="KW-1185">Reference proteome</keyword>
<evidence type="ECO:0000256" key="10">
    <source>
        <dbReference type="SAM" id="Phobius"/>
    </source>
</evidence>
<dbReference type="GO" id="GO:0032259">
    <property type="term" value="P:methylation"/>
    <property type="evidence" value="ECO:0007669"/>
    <property type="project" value="UniProtKB-KW"/>
</dbReference>
<dbReference type="GO" id="GO:0005886">
    <property type="term" value="C:plasma membrane"/>
    <property type="evidence" value="ECO:0007669"/>
    <property type="project" value="UniProtKB-SubCell"/>
</dbReference>
<evidence type="ECO:0000256" key="5">
    <source>
        <dbReference type="ARBA" id="ARBA00022692"/>
    </source>
</evidence>
<evidence type="ECO:0000259" key="12">
    <source>
        <dbReference type="Pfam" id="PF06750"/>
    </source>
</evidence>
<feature type="transmembrane region" description="Helical" evidence="10">
    <location>
        <begin position="148"/>
        <end position="170"/>
    </location>
</feature>
<dbReference type="GO" id="GO:0004190">
    <property type="term" value="F:aspartic-type endopeptidase activity"/>
    <property type="evidence" value="ECO:0007669"/>
    <property type="project" value="UniProtKB-EC"/>
</dbReference>
<keyword evidence="5 9" id="KW-0812">Transmembrane</keyword>
<name>A0A1Y5ST14_9RHOB</name>
<dbReference type="PANTHER" id="PTHR30487:SF0">
    <property type="entry name" value="PREPILIN LEADER PEPTIDASE_N-METHYLTRANSFERASE-RELATED"/>
    <property type="match status" value="1"/>
</dbReference>
<keyword evidence="3" id="KW-1003">Cell membrane</keyword>
<feature type="transmembrane region" description="Helical" evidence="10">
    <location>
        <begin position="229"/>
        <end position="247"/>
    </location>
</feature>
<keyword evidence="9" id="KW-0511">Multifunctional enzyme</keyword>
<evidence type="ECO:0000256" key="7">
    <source>
        <dbReference type="ARBA" id="ARBA00023136"/>
    </source>
</evidence>
<evidence type="ECO:0000313" key="14">
    <source>
        <dbReference type="Proteomes" id="UP000193827"/>
    </source>
</evidence>
<keyword evidence="4" id="KW-0997">Cell inner membrane</keyword>
<dbReference type="PRINTS" id="PR00864">
    <property type="entry name" value="PREPILNPTASE"/>
</dbReference>
<dbReference type="Proteomes" id="UP000193827">
    <property type="component" value="Unassembled WGS sequence"/>
</dbReference>
<feature type="transmembrane region" description="Helical" evidence="10">
    <location>
        <begin position="191"/>
        <end position="217"/>
    </location>
</feature>
<evidence type="ECO:0000259" key="11">
    <source>
        <dbReference type="Pfam" id="PF01478"/>
    </source>
</evidence>
<keyword evidence="9" id="KW-0489">Methyltransferase</keyword>
<dbReference type="RefSeq" id="WP_085892682.1">
    <property type="nucleotide sequence ID" value="NZ_FWFL01000006.1"/>
</dbReference>
<dbReference type="Pfam" id="PF01478">
    <property type="entry name" value="Peptidase_A24"/>
    <property type="match status" value="1"/>
</dbReference>
<evidence type="ECO:0000256" key="4">
    <source>
        <dbReference type="ARBA" id="ARBA00022519"/>
    </source>
</evidence>
<dbReference type="Pfam" id="PF06750">
    <property type="entry name" value="A24_N_bact"/>
    <property type="match status" value="1"/>
</dbReference>
<dbReference type="EMBL" id="FWFL01000006">
    <property type="protein sequence ID" value="SLN47762.1"/>
    <property type="molecule type" value="Genomic_DNA"/>
</dbReference>
<dbReference type="InterPro" id="IPR014032">
    <property type="entry name" value="Peptidase_A24A_bac"/>
</dbReference>
<evidence type="ECO:0000256" key="8">
    <source>
        <dbReference type="RuleBase" id="RU003793"/>
    </source>
</evidence>
<dbReference type="Gene3D" id="1.20.120.1220">
    <property type="match status" value="1"/>
</dbReference>
<dbReference type="InterPro" id="IPR050882">
    <property type="entry name" value="Prepilin_peptidase/N-MTase"/>
</dbReference>
<feature type="transmembrane region" description="Helical" evidence="10">
    <location>
        <begin position="78"/>
        <end position="96"/>
    </location>
</feature>
<sequence length="248" mass="26091">MTHPLPLAVFLILIGPAVGSFMALLADRLPLGENVMTHPSQCRTCGKGIAWRDKIPVFSYLSLGGKCRHCGQAIPARLFYAEITGAVLAILAVSVAFGPTHMVLGAAFLWTLFGLALCDLAAFRLPNALTSLLFLIGMALVWEDPSRHINQGVLAAAAGAGSFWLIRIVYKSLRRREGLGLGDVKLMAGIGAALGISAIPVVTLVAALLALLVTAINARRHEQPLEGEMAIPFGAFLSAAAALVFVVG</sequence>
<evidence type="ECO:0000313" key="13">
    <source>
        <dbReference type="EMBL" id="SLN47762.1"/>
    </source>
</evidence>
<dbReference type="GO" id="GO:0008168">
    <property type="term" value="F:methyltransferase activity"/>
    <property type="evidence" value="ECO:0007669"/>
    <property type="project" value="UniProtKB-KW"/>
</dbReference>
<feature type="domain" description="Prepilin type IV endopeptidase peptidase" evidence="11">
    <location>
        <begin position="107"/>
        <end position="214"/>
    </location>
</feature>
<evidence type="ECO:0000256" key="2">
    <source>
        <dbReference type="ARBA" id="ARBA00005801"/>
    </source>
</evidence>
<keyword evidence="9" id="KW-0378">Hydrolase</keyword>
<dbReference type="InterPro" id="IPR000045">
    <property type="entry name" value="Prepilin_IV_endopep_pep"/>
</dbReference>
<reference evidence="13 14" key="1">
    <citation type="submission" date="2017-03" db="EMBL/GenBank/DDBJ databases">
        <authorList>
            <person name="Afonso C.L."/>
            <person name="Miller P.J."/>
            <person name="Scott M.A."/>
            <person name="Spackman E."/>
            <person name="Goraichik I."/>
            <person name="Dimitrov K.M."/>
            <person name="Suarez D.L."/>
            <person name="Swayne D.E."/>
        </authorList>
    </citation>
    <scope>NUCLEOTIDE SEQUENCE [LARGE SCALE GENOMIC DNA]</scope>
    <source>
        <strain evidence="13 14">CECT 8287</strain>
    </source>
</reference>
<keyword evidence="9" id="KW-0808">Transferase</keyword>
<comment type="function">
    <text evidence="9">Plays an essential role in type IV pili and type II pseudopili formation by proteolytically removing the leader sequence from substrate proteins and subsequently monomethylating the alpha-amino group of the newly exposed N-terminal phenylalanine.</text>
</comment>
<accession>A0A1Y5ST14</accession>